<evidence type="ECO:0000313" key="3">
    <source>
        <dbReference type="Proteomes" id="UP000007015"/>
    </source>
</evidence>
<reference evidence="2 3" key="1">
    <citation type="journal article" date="2005" name="PLoS Biol.">
        <title>The genomes of Oryza sativa: a history of duplications.</title>
        <authorList>
            <person name="Yu J."/>
            <person name="Wang J."/>
            <person name="Lin W."/>
            <person name="Li S."/>
            <person name="Li H."/>
            <person name="Zhou J."/>
            <person name="Ni P."/>
            <person name="Dong W."/>
            <person name="Hu S."/>
            <person name="Zeng C."/>
            <person name="Zhang J."/>
            <person name="Zhang Y."/>
            <person name="Li R."/>
            <person name="Xu Z."/>
            <person name="Li S."/>
            <person name="Li X."/>
            <person name="Zheng H."/>
            <person name="Cong L."/>
            <person name="Lin L."/>
            <person name="Yin J."/>
            <person name="Geng J."/>
            <person name="Li G."/>
            <person name="Shi J."/>
            <person name="Liu J."/>
            <person name="Lv H."/>
            <person name="Li J."/>
            <person name="Wang J."/>
            <person name="Deng Y."/>
            <person name="Ran L."/>
            <person name="Shi X."/>
            <person name="Wang X."/>
            <person name="Wu Q."/>
            <person name="Li C."/>
            <person name="Ren X."/>
            <person name="Wang J."/>
            <person name="Wang X."/>
            <person name="Li D."/>
            <person name="Liu D."/>
            <person name="Zhang X."/>
            <person name="Ji Z."/>
            <person name="Zhao W."/>
            <person name="Sun Y."/>
            <person name="Zhang Z."/>
            <person name="Bao J."/>
            <person name="Han Y."/>
            <person name="Dong L."/>
            <person name="Ji J."/>
            <person name="Chen P."/>
            <person name="Wu S."/>
            <person name="Liu J."/>
            <person name="Xiao Y."/>
            <person name="Bu D."/>
            <person name="Tan J."/>
            <person name="Yang L."/>
            <person name="Ye C."/>
            <person name="Zhang J."/>
            <person name="Xu J."/>
            <person name="Zhou Y."/>
            <person name="Yu Y."/>
            <person name="Zhang B."/>
            <person name="Zhuang S."/>
            <person name="Wei H."/>
            <person name="Liu B."/>
            <person name="Lei M."/>
            <person name="Yu H."/>
            <person name="Li Y."/>
            <person name="Xu H."/>
            <person name="Wei S."/>
            <person name="He X."/>
            <person name="Fang L."/>
            <person name="Zhang Z."/>
            <person name="Zhang Y."/>
            <person name="Huang X."/>
            <person name="Su Z."/>
            <person name="Tong W."/>
            <person name="Li J."/>
            <person name="Tong Z."/>
            <person name="Li S."/>
            <person name="Ye J."/>
            <person name="Wang L."/>
            <person name="Fang L."/>
            <person name="Lei T."/>
            <person name="Chen C."/>
            <person name="Chen H."/>
            <person name="Xu Z."/>
            <person name="Li H."/>
            <person name="Huang H."/>
            <person name="Zhang F."/>
            <person name="Xu H."/>
            <person name="Li N."/>
            <person name="Zhao C."/>
            <person name="Li S."/>
            <person name="Dong L."/>
            <person name="Huang Y."/>
            <person name="Li L."/>
            <person name="Xi Y."/>
            <person name="Qi Q."/>
            <person name="Li W."/>
            <person name="Zhang B."/>
            <person name="Hu W."/>
            <person name="Zhang Y."/>
            <person name="Tian X."/>
            <person name="Jiao Y."/>
            <person name="Liang X."/>
            <person name="Jin J."/>
            <person name="Gao L."/>
            <person name="Zheng W."/>
            <person name="Hao B."/>
            <person name="Liu S."/>
            <person name="Wang W."/>
            <person name="Yuan L."/>
            <person name="Cao M."/>
            <person name="McDermott J."/>
            <person name="Samudrala R."/>
            <person name="Wang J."/>
            <person name="Wong G.K."/>
            <person name="Yang H."/>
        </authorList>
    </citation>
    <scope>NUCLEOTIDE SEQUENCE [LARGE SCALE GENOMIC DNA]</scope>
    <source>
        <strain evidence="3">cv. 93-11</strain>
    </source>
</reference>
<keyword evidence="3" id="KW-1185">Reference proteome</keyword>
<dbReference type="InterPro" id="IPR057216">
    <property type="entry name" value="DUF7894"/>
</dbReference>
<dbReference type="AlphaFoldDB" id="A2X6I3"/>
<evidence type="ECO:0000313" key="2">
    <source>
        <dbReference type="EMBL" id="EAY86443.1"/>
    </source>
</evidence>
<name>A2X6I3_ORYSI</name>
<dbReference type="Gramene" id="BGIOSGA006170-TA">
    <property type="protein sequence ID" value="BGIOSGA006170-PA"/>
    <property type="gene ID" value="BGIOSGA006170"/>
</dbReference>
<dbReference type="EMBL" id="CM000127">
    <property type="protein sequence ID" value="EAY86443.1"/>
    <property type="molecule type" value="Genomic_DNA"/>
</dbReference>
<dbReference type="PANTHER" id="PTHR37221:SF1">
    <property type="entry name" value="OS02G0582400 PROTEIN"/>
    <property type="match status" value="1"/>
</dbReference>
<dbReference type="PANTHER" id="PTHR37221">
    <property type="entry name" value="OS02G0582400 PROTEIN"/>
    <property type="match status" value="1"/>
</dbReference>
<evidence type="ECO:0000259" key="1">
    <source>
        <dbReference type="Pfam" id="PF25428"/>
    </source>
</evidence>
<protein>
    <recommendedName>
        <fullName evidence="1">DUF7894 domain-containing protein</fullName>
    </recommendedName>
</protein>
<proteinExistence type="predicted"/>
<dbReference type="HOGENOM" id="CLU_1734501_0_0_1"/>
<organism evidence="2 3">
    <name type="scientific">Oryza sativa subsp. indica</name>
    <name type="common">Rice</name>
    <dbReference type="NCBI Taxonomy" id="39946"/>
    <lineage>
        <taxon>Eukaryota</taxon>
        <taxon>Viridiplantae</taxon>
        <taxon>Streptophyta</taxon>
        <taxon>Embryophyta</taxon>
        <taxon>Tracheophyta</taxon>
        <taxon>Spermatophyta</taxon>
        <taxon>Magnoliopsida</taxon>
        <taxon>Liliopsida</taxon>
        <taxon>Poales</taxon>
        <taxon>Poaceae</taxon>
        <taxon>BOP clade</taxon>
        <taxon>Oryzoideae</taxon>
        <taxon>Oryzeae</taxon>
        <taxon>Oryzinae</taxon>
        <taxon>Oryza</taxon>
        <taxon>Oryza sativa</taxon>
    </lineage>
</organism>
<feature type="domain" description="DUF7894" evidence="1">
    <location>
        <begin position="1"/>
        <end position="69"/>
    </location>
</feature>
<dbReference type="Proteomes" id="UP000007015">
    <property type="component" value="Chromosome 2"/>
</dbReference>
<sequence>MRVAPKVLVLVRDAAGYGAALADALRPTPGLTRESAPLELPLAKYGLDGEKASGELVNFSDFSGDPQASNQNGLYVAILLKCVNTITFTIWFSHLVNLVSWGLIWYAPINYWQVCFGGTGNFVAEEERTDGFDMNICVISECLELIIINSS</sequence>
<dbReference type="Pfam" id="PF25428">
    <property type="entry name" value="DUF7894"/>
    <property type="match status" value="1"/>
</dbReference>
<gene>
    <name evidence="2" type="ORF">OsI_07825</name>
</gene>
<accession>A2X6I3</accession>